<dbReference type="RefSeq" id="WP_254970053.1">
    <property type="nucleotide sequence ID" value="NZ_JANDWU010000012.1"/>
</dbReference>
<gene>
    <name evidence="1" type="ORF">NNC68_07910</name>
</gene>
<reference evidence="1" key="1">
    <citation type="submission" date="2022-07" db="EMBL/GenBank/DDBJ databases">
        <title>Prevotella copri.</title>
        <authorList>
            <person name="Yang C."/>
        </authorList>
    </citation>
    <scope>NUCLEOTIDE SEQUENCE</scope>
    <source>
        <strain evidence="1">HF1805</strain>
    </source>
</reference>
<sequence>MKWIVEDSLSNFPFWGGAKDTVEDLTEEQINAFGDFLEQNGSEDTVYTDTEINDMFWHDRDYVYAIVGWPGYPKVFKVTHPDGRSVDVLVRSENEEQGLKGSLNVSSMAEIEGAGDGDEDVELEDFEAEEFESIKFWKITGPFGNTAIVKTEDDIDSDDLHNDEFMQCCKIEQLNSNQEDYIDWLDFYTDDFTWNPEGKLLDECYIPVYAIPRICEKILNPDGSLDYYDVPESHAINMMNLNLELNDEDIKNIDGFVNNLNKKYPDGFDIKWDEPSIGSPYFDTKPEFGLACDCVTLRIYKK</sequence>
<proteinExistence type="predicted"/>
<accession>A0AAW5ICW1</accession>
<organism evidence="1 2">
    <name type="scientific">Segatella copri</name>
    <dbReference type="NCBI Taxonomy" id="165179"/>
    <lineage>
        <taxon>Bacteria</taxon>
        <taxon>Pseudomonadati</taxon>
        <taxon>Bacteroidota</taxon>
        <taxon>Bacteroidia</taxon>
        <taxon>Bacteroidales</taxon>
        <taxon>Prevotellaceae</taxon>
        <taxon>Segatella</taxon>
    </lineage>
</organism>
<comment type="caution">
    <text evidence="1">The sequence shown here is derived from an EMBL/GenBank/DDBJ whole genome shotgun (WGS) entry which is preliminary data.</text>
</comment>
<dbReference type="Proteomes" id="UP001205506">
    <property type="component" value="Unassembled WGS sequence"/>
</dbReference>
<protein>
    <submittedName>
        <fullName evidence="1">Uncharacterized protein</fullName>
    </submittedName>
</protein>
<evidence type="ECO:0000313" key="1">
    <source>
        <dbReference type="EMBL" id="MCP9549396.1"/>
    </source>
</evidence>
<dbReference type="EMBL" id="JANDWU010000012">
    <property type="protein sequence ID" value="MCP9549396.1"/>
    <property type="molecule type" value="Genomic_DNA"/>
</dbReference>
<name>A0AAW5ICW1_9BACT</name>
<evidence type="ECO:0000313" key="2">
    <source>
        <dbReference type="Proteomes" id="UP001205506"/>
    </source>
</evidence>
<dbReference type="AlphaFoldDB" id="A0AAW5ICW1"/>